<evidence type="ECO:0000313" key="3">
    <source>
        <dbReference type="Proteomes" id="UP001283361"/>
    </source>
</evidence>
<keyword evidence="3" id="KW-1185">Reference proteome</keyword>
<gene>
    <name evidence="2" type="ORF">RRG08_026704</name>
</gene>
<reference evidence="2" key="1">
    <citation type="journal article" date="2023" name="G3 (Bethesda)">
        <title>A reference genome for the long-term kleptoplast-retaining sea slug Elysia crispata morphotype clarki.</title>
        <authorList>
            <person name="Eastman K.E."/>
            <person name="Pendleton A.L."/>
            <person name="Shaikh M.A."/>
            <person name="Suttiyut T."/>
            <person name="Ogas R."/>
            <person name="Tomko P."/>
            <person name="Gavelis G."/>
            <person name="Widhalm J.R."/>
            <person name="Wisecaver J.H."/>
        </authorList>
    </citation>
    <scope>NUCLEOTIDE SEQUENCE</scope>
    <source>
        <strain evidence="2">ECLA1</strain>
    </source>
</reference>
<dbReference type="EMBL" id="JAWDGP010007464">
    <property type="protein sequence ID" value="KAK3716912.1"/>
    <property type="molecule type" value="Genomic_DNA"/>
</dbReference>
<dbReference type="AlphaFoldDB" id="A0AAE0XVA0"/>
<feature type="region of interest" description="Disordered" evidence="1">
    <location>
        <begin position="1"/>
        <end position="31"/>
    </location>
</feature>
<comment type="caution">
    <text evidence="2">The sequence shown here is derived from an EMBL/GenBank/DDBJ whole genome shotgun (WGS) entry which is preliminary data.</text>
</comment>
<organism evidence="2 3">
    <name type="scientific">Elysia crispata</name>
    <name type="common">lettuce slug</name>
    <dbReference type="NCBI Taxonomy" id="231223"/>
    <lineage>
        <taxon>Eukaryota</taxon>
        <taxon>Metazoa</taxon>
        <taxon>Spiralia</taxon>
        <taxon>Lophotrochozoa</taxon>
        <taxon>Mollusca</taxon>
        <taxon>Gastropoda</taxon>
        <taxon>Heterobranchia</taxon>
        <taxon>Euthyneura</taxon>
        <taxon>Panpulmonata</taxon>
        <taxon>Sacoglossa</taxon>
        <taxon>Placobranchoidea</taxon>
        <taxon>Plakobranchidae</taxon>
        <taxon>Elysia</taxon>
    </lineage>
</organism>
<name>A0AAE0XVA0_9GAST</name>
<evidence type="ECO:0000256" key="1">
    <source>
        <dbReference type="SAM" id="MobiDB-lite"/>
    </source>
</evidence>
<accession>A0AAE0XVA0</accession>
<protein>
    <submittedName>
        <fullName evidence="2">Uncharacterized protein</fullName>
    </submittedName>
</protein>
<dbReference type="Proteomes" id="UP001283361">
    <property type="component" value="Unassembled WGS sequence"/>
</dbReference>
<evidence type="ECO:0000313" key="2">
    <source>
        <dbReference type="EMBL" id="KAK3716912.1"/>
    </source>
</evidence>
<proteinExistence type="predicted"/>
<sequence>MKSEKHGNTANSSHGVHMGQDRTDPGLASTKPRLTIHVLTLMGIEQTARSDGIPSAPSACYKLNISGDAVCLFRRTKEGSNCYAHPVLAPSGFKRTKPVSSHARIRDRY</sequence>